<keyword evidence="7" id="KW-1185">Reference proteome</keyword>
<protein>
    <submittedName>
        <fullName evidence="6">Uncharacterized protein</fullName>
    </submittedName>
</protein>
<keyword evidence="4" id="KW-0677">Repeat</keyword>
<dbReference type="AlphaFoldDB" id="A0AAV9MHR7"/>
<keyword evidence="5" id="KW-0472">Membrane</keyword>
<dbReference type="EMBL" id="JAWPEI010000001">
    <property type="protein sequence ID" value="KAK4736579.1"/>
    <property type="molecule type" value="Genomic_DNA"/>
</dbReference>
<keyword evidence="2" id="KW-0813">Transport</keyword>
<evidence type="ECO:0000313" key="7">
    <source>
        <dbReference type="Proteomes" id="UP001311915"/>
    </source>
</evidence>
<reference evidence="6 7" key="1">
    <citation type="submission" date="2023-10" db="EMBL/GenBank/DDBJ databases">
        <title>Genome-Wide Identification Analysis in wild type Solanum Pinnatisectum Reveals Some Genes Defensing Phytophthora Infestans.</title>
        <authorList>
            <person name="Sun C."/>
        </authorList>
    </citation>
    <scope>NUCLEOTIDE SEQUENCE [LARGE SCALE GENOMIC DNA]</scope>
    <source>
        <strain evidence="6">LQN</strain>
        <tissue evidence="6">Leaf</tissue>
    </source>
</reference>
<gene>
    <name evidence="6" type="ORF">R3W88_000276</name>
</gene>
<keyword evidence="3" id="KW-0812">Transmembrane</keyword>
<dbReference type="PRINTS" id="PR00926">
    <property type="entry name" value="MITOCARRIER"/>
</dbReference>
<evidence type="ECO:0000256" key="3">
    <source>
        <dbReference type="ARBA" id="ARBA00022692"/>
    </source>
</evidence>
<dbReference type="Gene3D" id="1.50.40.10">
    <property type="entry name" value="Mitochondrial carrier domain"/>
    <property type="match status" value="1"/>
</dbReference>
<dbReference type="PANTHER" id="PTHR24089">
    <property type="entry name" value="SOLUTE CARRIER FAMILY 25"/>
    <property type="match status" value="1"/>
</dbReference>
<sequence>MHKKEIRDVSIFDGLTIYVKELIAGGGAGAFAKTVIAPLERVKILKQTKTELFNFLGVYQSLKEDLEMRRRYLLAGLTVVETTVLCTYPLDLARTKLAYQVVDTKGHVKHHSYNGVKHVMQAVPRKRDSK</sequence>
<dbReference type="InterPro" id="IPR018108">
    <property type="entry name" value="MCP_transmembrane"/>
</dbReference>
<dbReference type="InterPro" id="IPR002067">
    <property type="entry name" value="MCP"/>
</dbReference>
<dbReference type="GO" id="GO:0055085">
    <property type="term" value="P:transmembrane transport"/>
    <property type="evidence" value="ECO:0007669"/>
    <property type="project" value="InterPro"/>
</dbReference>
<comment type="subcellular location">
    <subcellularLocation>
        <location evidence="1">Membrane</location>
        <topology evidence="1">Multi-pass membrane protein</topology>
    </subcellularLocation>
</comment>
<name>A0AAV9MHR7_9SOLN</name>
<organism evidence="6 7">
    <name type="scientific">Solanum pinnatisectum</name>
    <name type="common">tansyleaf nightshade</name>
    <dbReference type="NCBI Taxonomy" id="50273"/>
    <lineage>
        <taxon>Eukaryota</taxon>
        <taxon>Viridiplantae</taxon>
        <taxon>Streptophyta</taxon>
        <taxon>Embryophyta</taxon>
        <taxon>Tracheophyta</taxon>
        <taxon>Spermatophyta</taxon>
        <taxon>Magnoliopsida</taxon>
        <taxon>eudicotyledons</taxon>
        <taxon>Gunneridae</taxon>
        <taxon>Pentapetalae</taxon>
        <taxon>asterids</taxon>
        <taxon>lamiids</taxon>
        <taxon>Solanales</taxon>
        <taxon>Solanaceae</taxon>
        <taxon>Solanoideae</taxon>
        <taxon>Solaneae</taxon>
        <taxon>Solanum</taxon>
    </lineage>
</organism>
<evidence type="ECO:0000313" key="6">
    <source>
        <dbReference type="EMBL" id="KAK4736579.1"/>
    </source>
</evidence>
<comment type="caution">
    <text evidence="6">The sequence shown here is derived from an EMBL/GenBank/DDBJ whole genome shotgun (WGS) entry which is preliminary data.</text>
</comment>
<dbReference type="InterPro" id="IPR023395">
    <property type="entry name" value="MCP_dom_sf"/>
</dbReference>
<proteinExistence type="predicted"/>
<evidence type="ECO:0000256" key="2">
    <source>
        <dbReference type="ARBA" id="ARBA00022448"/>
    </source>
</evidence>
<evidence type="ECO:0000256" key="5">
    <source>
        <dbReference type="ARBA" id="ARBA00023136"/>
    </source>
</evidence>
<accession>A0AAV9MHR7</accession>
<dbReference type="Pfam" id="PF00153">
    <property type="entry name" value="Mito_carr"/>
    <property type="match status" value="1"/>
</dbReference>
<evidence type="ECO:0000256" key="4">
    <source>
        <dbReference type="ARBA" id="ARBA00022737"/>
    </source>
</evidence>
<dbReference type="GO" id="GO:0016020">
    <property type="term" value="C:membrane"/>
    <property type="evidence" value="ECO:0007669"/>
    <property type="project" value="UniProtKB-SubCell"/>
</dbReference>
<dbReference type="Proteomes" id="UP001311915">
    <property type="component" value="Unassembled WGS sequence"/>
</dbReference>
<evidence type="ECO:0000256" key="1">
    <source>
        <dbReference type="ARBA" id="ARBA00004141"/>
    </source>
</evidence>
<dbReference type="SUPFAM" id="SSF103506">
    <property type="entry name" value="Mitochondrial carrier"/>
    <property type="match status" value="1"/>
</dbReference>